<organism evidence="3 4">
    <name type="scientific">Brassica cretica</name>
    <name type="common">Mustard</name>
    <dbReference type="NCBI Taxonomy" id="69181"/>
    <lineage>
        <taxon>Eukaryota</taxon>
        <taxon>Viridiplantae</taxon>
        <taxon>Streptophyta</taxon>
        <taxon>Embryophyta</taxon>
        <taxon>Tracheophyta</taxon>
        <taxon>Spermatophyta</taxon>
        <taxon>Magnoliopsida</taxon>
        <taxon>eudicotyledons</taxon>
        <taxon>Gunneridae</taxon>
        <taxon>Pentapetalae</taxon>
        <taxon>rosids</taxon>
        <taxon>malvids</taxon>
        <taxon>Brassicales</taxon>
        <taxon>Brassicaceae</taxon>
        <taxon>Brassiceae</taxon>
        <taxon>Brassica</taxon>
    </lineage>
</organism>
<feature type="region of interest" description="Disordered" evidence="1">
    <location>
        <begin position="156"/>
        <end position="238"/>
    </location>
</feature>
<evidence type="ECO:0000256" key="1">
    <source>
        <dbReference type="SAM" id="MobiDB-lite"/>
    </source>
</evidence>
<evidence type="ECO:0000313" key="4">
    <source>
        <dbReference type="Proteomes" id="UP000266723"/>
    </source>
</evidence>
<name>A0ABQ7ABT9_BRACR</name>
<gene>
    <name evidence="3" type="ORF">DY000_02053938</name>
</gene>
<sequence length="238" mass="27141">MEVVVNRVIAVVVQGVAVAGCKERGVAVQGVAAASVKKLRQQRIHGIPLHFWSEQTIRTIGKELGNYSLRDEKDAKIWVEVNGLQPLIMKMEIELPTDDITEVEFEYMKIEKHCFTCFSLLHEEIDCPYRPLNAPPPKERKLGITQSIALQRIEAEKKRHDDRRGYSRPENANLSLRSADDSYIQPRREDGTDGRSHKEDFILLFETEPIDEARDSPDEVRDSPGRNTSNNYFDGVLP</sequence>
<dbReference type="EMBL" id="QGKV02002055">
    <property type="protein sequence ID" value="KAF3495046.1"/>
    <property type="molecule type" value="Genomic_DNA"/>
</dbReference>
<dbReference type="PANTHER" id="PTHR31286:SF163">
    <property type="entry name" value="ZINC KNUCKLE CX2CX4HX4C DOMAIN-CONTAINING PROTEIN"/>
    <property type="match status" value="1"/>
</dbReference>
<proteinExistence type="predicted"/>
<dbReference type="PANTHER" id="PTHR31286">
    <property type="entry name" value="GLYCINE-RICH CELL WALL STRUCTURAL PROTEIN 1.8-LIKE"/>
    <property type="match status" value="1"/>
</dbReference>
<reference evidence="3 4" key="1">
    <citation type="journal article" date="2020" name="BMC Genomics">
        <title>Intraspecific diversification of the crop wild relative Brassica cretica Lam. using demographic model selection.</title>
        <authorList>
            <person name="Kioukis A."/>
            <person name="Michalopoulou V.A."/>
            <person name="Briers L."/>
            <person name="Pirintsos S."/>
            <person name="Studholme D.J."/>
            <person name="Pavlidis P."/>
            <person name="Sarris P.F."/>
        </authorList>
    </citation>
    <scope>NUCLEOTIDE SEQUENCE [LARGE SCALE GENOMIC DNA]</scope>
    <source>
        <strain evidence="4">cv. PFS-1207/04</strain>
    </source>
</reference>
<evidence type="ECO:0000259" key="2">
    <source>
        <dbReference type="Pfam" id="PF14392"/>
    </source>
</evidence>
<feature type="domain" description="Zinc knuckle CX2CX4HX4C" evidence="2">
    <location>
        <begin position="85"/>
        <end position="129"/>
    </location>
</feature>
<dbReference type="Pfam" id="PF14392">
    <property type="entry name" value="zf-CCHC_4"/>
    <property type="match status" value="1"/>
</dbReference>
<feature type="compositionally biased region" description="Basic and acidic residues" evidence="1">
    <location>
        <begin position="156"/>
        <end position="167"/>
    </location>
</feature>
<feature type="compositionally biased region" description="Basic and acidic residues" evidence="1">
    <location>
        <begin position="186"/>
        <end position="201"/>
    </location>
</feature>
<feature type="compositionally biased region" description="Basic and acidic residues" evidence="1">
    <location>
        <begin position="211"/>
        <end position="224"/>
    </location>
</feature>
<dbReference type="PROSITE" id="PS51257">
    <property type="entry name" value="PROKAR_LIPOPROTEIN"/>
    <property type="match status" value="1"/>
</dbReference>
<protein>
    <recommendedName>
        <fullName evidence="2">Zinc knuckle CX2CX4HX4C domain-containing protein</fullName>
    </recommendedName>
</protein>
<dbReference type="Proteomes" id="UP000266723">
    <property type="component" value="Unassembled WGS sequence"/>
</dbReference>
<dbReference type="InterPro" id="IPR040256">
    <property type="entry name" value="At4g02000-like"/>
</dbReference>
<evidence type="ECO:0000313" key="3">
    <source>
        <dbReference type="EMBL" id="KAF3495046.1"/>
    </source>
</evidence>
<keyword evidence="4" id="KW-1185">Reference proteome</keyword>
<dbReference type="InterPro" id="IPR025836">
    <property type="entry name" value="Zn_knuckle_CX2CX4HX4C"/>
</dbReference>
<accession>A0ABQ7ABT9</accession>
<comment type="caution">
    <text evidence="3">The sequence shown here is derived from an EMBL/GenBank/DDBJ whole genome shotgun (WGS) entry which is preliminary data.</text>
</comment>